<evidence type="ECO:0000259" key="3">
    <source>
        <dbReference type="Pfam" id="PF15456"/>
    </source>
</evidence>
<accession>A0A8K0JNL2</accession>
<evidence type="ECO:0000313" key="4">
    <source>
        <dbReference type="EMBL" id="KAG7530795.1"/>
    </source>
</evidence>
<organism evidence="4 5">
    <name type="scientific">Filobasidium floriforme</name>
    <dbReference type="NCBI Taxonomy" id="5210"/>
    <lineage>
        <taxon>Eukaryota</taxon>
        <taxon>Fungi</taxon>
        <taxon>Dikarya</taxon>
        <taxon>Basidiomycota</taxon>
        <taxon>Agaricomycotina</taxon>
        <taxon>Tremellomycetes</taxon>
        <taxon>Filobasidiales</taxon>
        <taxon>Filobasidiaceae</taxon>
        <taxon>Filobasidium</taxon>
    </lineage>
</organism>
<dbReference type="Pfam" id="PF15456">
    <property type="entry name" value="Uds1"/>
    <property type="match status" value="1"/>
</dbReference>
<gene>
    <name evidence="4" type="ORF">FFLO_04774</name>
</gene>
<feature type="coiled-coil region" evidence="1">
    <location>
        <begin position="720"/>
        <end position="873"/>
    </location>
</feature>
<evidence type="ECO:0000313" key="5">
    <source>
        <dbReference type="Proteomes" id="UP000812966"/>
    </source>
</evidence>
<evidence type="ECO:0000256" key="2">
    <source>
        <dbReference type="SAM" id="MobiDB-lite"/>
    </source>
</evidence>
<feature type="region of interest" description="Disordered" evidence="2">
    <location>
        <begin position="1"/>
        <end position="178"/>
    </location>
</feature>
<feature type="coiled-coil region" evidence="1">
    <location>
        <begin position="252"/>
        <end position="402"/>
    </location>
</feature>
<feature type="coiled-coil region" evidence="1">
    <location>
        <begin position="428"/>
        <end position="455"/>
    </location>
</feature>
<dbReference type="AlphaFoldDB" id="A0A8K0JNL2"/>
<feature type="coiled-coil region" evidence="1">
    <location>
        <begin position="556"/>
        <end position="597"/>
    </location>
</feature>
<reference evidence="4" key="1">
    <citation type="submission" date="2020-04" db="EMBL/GenBank/DDBJ databases">
        <title>Analysis of mating type loci in Filobasidium floriforme.</title>
        <authorList>
            <person name="Nowrousian M."/>
        </authorList>
    </citation>
    <scope>NUCLEOTIDE SEQUENCE</scope>
    <source>
        <strain evidence="4">CBS 6242</strain>
    </source>
</reference>
<name>A0A8K0JNL2_9TREE</name>
<proteinExistence type="predicted"/>
<protein>
    <recommendedName>
        <fullName evidence="3">Up-regulated during septation protein 1 domain-containing protein</fullName>
    </recommendedName>
</protein>
<sequence length="878" mass="98690">MDSPLSPQRSLPDSPSSRPGQISKAAFFRAKSPANEAAHDRRVDALKTSGWAFPPESQSPPEPSDESHSDRRPSAHSISPSHGATLGHSPQMPQVPSDGRPNPVTLDRAASQRSFYETPQPGRTDPTGIQGLPSPNGAVGGPSRTGSRTGQSGHRRTTSRAAQLPQPPSAPSDAGFHRDPNELLMTLLAGQAAMDCQGMPVYRWEEVEEWKKELNMLSSRLASQVAKHQREQKILTAAKTLAKLNVGNKRMSKQTVESVEVAEQKAADAEKEMMVLRDRESGLRRRLMEHWAGVMAWEVRRLEFVVKSAEDRAMQAAQEVEELAGLRDVARQAEILESKLDNAQQQLENGSKRIREHEEEARMLKIELNARDAKVSDLEGALADLEEEVKMKRKESAVLEAEIGQQQRRGDELEKMLNGMDTEAGSRVKELESELVHAKEERDRWADEKVKLRESAEDGKMKANMWETAKISAAQALGVAQVENVIDISDGIKKLMNTVKDRDEELKVLKEEMREISLGFEDEMARLAKERDGFRAKVDEMGGRSLDEETVRVKQTEQLETKIRIQTDRLMILENENSSLRKALNETETALQRQKTATPVITASSDNAAKIETLRRELDSQDALMEQIWALLPVTHTRLQTGLIDRNTNKLKDQVVSPSVDIDYEALRLLYSSSPHSNEERYSGPQGIVGKIKLMMEDGQILVERVVRSGKERELLKSNALRAQRLVEEGQANLKTYQRQVDMLESRLKQAAGVEGSSELLAQLSEAREAVLETRRANQQLEKQLAARQEHVERLGEANDILSQRALTLADEMEQEKRVAHARLEREIESLRKQLKASDERVDDERAREQTQRIQLLDELNSLQSEVTRLRAQLRSAQ</sequence>
<dbReference type="InterPro" id="IPR029191">
    <property type="entry name" value="Uds1"/>
</dbReference>
<comment type="caution">
    <text evidence="4">The sequence shown here is derived from an EMBL/GenBank/DDBJ whole genome shotgun (WGS) entry which is preliminary data.</text>
</comment>
<keyword evidence="1" id="KW-0175">Coiled coil</keyword>
<evidence type="ECO:0000256" key="1">
    <source>
        <dbReference type="SAM" id="Coils"/>
    </source>
</evidence>
<dbReference type="Proteomes" id="UP000812966">
    <property type="component" value="Unassembled WGS sequence"/>
</dbReference>
<feature type="domain" description="Up-regulated during septation protein 1" evidence="3">
    <location>
        <begin position="185"/>
        <end position="297"/>
    </location>
</feature>
<dbReference type="EMBL" id="JABELV010000108">
    <property type="protein sequence ID" value="KAG7530795.1"/>
    <property type="molecule type" value="Genomic_DNA"/>
</dbReference>
<keyword evidence="5" id="KW-1185">Reference proteome</keyword>
<feature type="compositionally biased region" description="Polar residues" evidence="2">
    <location>
        <begin position="1"/>
        <end position="20"/>
    </location>
</feature>